<evidence type="ECO:0000256" key="1">
    <source>
        <dbReference type="SAM" id="MobiDB-lite"/>
    </source>
</evidence>
<dbReference type="FunFam" id="1.20.58.830:FF:000005">
    <property type="entry name" value="Erythrocyte membrane protein 1, PfEMP1"/>
    <property type="match status" value="1"/>
</dbReference>
<feature type="compositionally biased region" description="Basic and acidic residues" evidence="1">
    <location>
        <begin position="724"/>
        <end position="746"/>
    </location>
</feature>
<proteinExistence type="predicted"/>
<dbReference type="GO" id="GO:0016020">
    <property type="term" value="C:membrane"/>
    <property type="evidence" value="ECO:0007669"/>
    <property type="project" value="InterPro"/>
</dbReference>
<evidence type="ECO:0000259" key="3">
    <source>
        <dbReference type="Pfam" id="PF05424"/>
    </source>
</evidence>
<accession>A0A2P9D9T8</accession>
<feature type="compositionally biased region" description="Basic and acidic residues" evidence="1">
    <location>
        <begin position="2321"/>
        <end position="2344"/>
    </location>
</feature>
<feature type="compositionally biased region" description="Polar residues" evidence="1">
    <location>
        <begin position="2742"/>
        <end position="2754"/>
    </location>
</feature>
<feature type="domain" description="Duffy-binding-like" evidence="2">
    <location>
        <begin position="2076"/>
        <end position="2220"/>
    </location>
</feature>
<dbReference type="VEuPathDB" id="PlasmoDB:PRCDC_0036300"/>
<dbReference type="OrthoDB" id="378917at2759"/>
<feature type="domain" description="Duffy-binding-like" evidence="7">
    <location>
        <begin position="306"/>
        <end position="465"/>
    </location>
</feature>
<dbReference type="GO" id="GO:0046789">
    <property type="term" value="F:host cell surface receptor binding"/>
    <property type="evidence" value="ECO:0007669"/>
    <property type="project" value="InterPro"/>
</dbReference>
<dbReference type="InterPro" id="IPR008602">
    <property type="entry name" value="Duffy-antigen-binding"/>
</dbReference>
<evidence type="ECO:0000313" key="9">
    <source>
        <dbReference type="Proteomes" id="UP000240500"/>
    </source>
</evidence>
<dbReference type="Proteomes" id="UP000240500">
    <property type="component" value="Chromosome 7"/>
</dbReference>
<dbReference type="Pfam" id="PF15445">
    <property type="entry name" value="ATS"/>
    <property type="match status" value="1"/>
</dbReference>
<feature type="compositionally biased region" description="Low complexity" evidence="1">
    <location>
        <begin position="1366"/>
        <end position="1375"/>
    </location>
</feature>
<feature type="compositionally biased region" description="Polar residues" evidence="1">
    <location>
        <begin position="1674"/>
        <end position="1689"/>
    </location>
</feature>
<dbReference type="FunFam" id="1.20.58.830:FF:000002">
    <property type="entry name" value="Erythrocyte membrane protein 1, PfEMP1"/>
    <property type="match status" value="1"/>
</dbReference>
<dbReference type="VEuPathDB" id="PlasmoDB:PRCDC_0004300"/>
<dbReference type="InterPro" id="IPR054595">
    <property type="entry name" value="DBL_C"/>
</dbReference>
<feature type="region of interest" description="Disordered" evidence="1">
    <location>
        <begin position="2725"/>
        <end position="2754"/>
    </location>
</feature>
<dbReference type="Gene3D" id="1.10.1900.40">
    <property type="entry name" value="Acidic terminal segments, variant surface antigen of PfEMP1"/>
    <property type="match status" value="2"/>
</dbReference>
<feature type="region of interest" description="Disordered" evidence="1">
    <location>
        <begin position="1925"/>
        <end position="1944"/>
    </location>
</feature>
<feature type="compositionally biased region" description="Basic residues" evidence="1">
    <location>
        <begin position="2355"/>
        <end position="2365"/>
    </location>
</feature>
<organism evidence="8 9">
    <name type="scientific">Plasmodium reichenowi</name>
    <dbReference type="NCBI Taxonomy" id="5854"/>
    <lineage>
        <taxon>Eukaryota</taxon>
        <taxon>Sar</taxon>
        <taxon>Alveolata</taxon>
        <taxon>Apicomplexa</taxon>
        <taxon>Aconoidasida</taxon>
        <taxon>Haemosporida</taxon>
        <taxon>Plasmodiidae</taxon>
        <taxon>Plasmodium</taxon>
        <taxon>Plasmodium (Laverania)</taxon>
    </lineage>
</organism>
<feature type="compositionally biased region" description="Basic and acidic residues" evidence="1">
    <location>
        <begin position="1262"/>
        <end position="1271"/>
    </location>
</feature>
<evidence type="ECO:0000259" key="7">
    <source>
        <dbReference type="Pfam" id="PF22672"/>
    </source>
</evidence>
<feature type="region of interest" description="Disordered" evidence="1">
    <location>
        <begin position="2224"/>
        <end position="2374"/>
    </location>
</feature>
<feature type="domain" description="Plasmodium falciparum erythrocyte membrane protein 1 acidic terminal segment" evidence="4">
    <location>
        <begin position="2392"/>
        <end position="2787"/>
    </location>
</feature>
<dbReference type="InterPro" id="IPR004258">
    <property type="entry name" value="DBL"/>
</dbReference>
<feature type="compositionally biased region" description="Acidic residues" evidence="1">
    <location>
        <begin position="2304"/>
        <end position="2320"/>
    </location>
</feature>
<dbReference type="SUPFAM" id="SSF140924">
    <property type="entry name" value="Duffy binding domain-like"/>
    <property type="match status" value="5"/>
</dbReference>
<dbReference type="Gene3D" id="1.20.58.1930">
    <property type="match status" value="1"/>
</dbReference>
<dbReference type="Pfam" id="PF03011">
    <property type="entry name" value="PFEMP"/>
    <property type="match status" value="2"/>
</dbReference>
<feature type="compositionally biased region" description="Basic and acidic residues" evidence="1">
    <location>
        <begin position="685"/>
        <end position="694"/>
    </location>
</feature>
<dbReference type="Pfam" id="PF05424">
    <property type="entry name" value="Duffy_binding"/>
    <property type="match status" value="3"/>
</dbReference>
<feature type="domain" description="Plasmodium falciparum erythrocyte membrane protein-1 N-terminal segment" evidence="5">
    <location>
        <begin position="15"/>
        <end position="50"/>
    </location>
</feature>
<feature type="region of interest" description="Disordered" evidence="1">
    <location>
        <begin position="1262"/>
        <end position="1292"/>
    </location>
</feature>
<evidence type="ECO:0000259" key="4">
    <source>
        <dbReference type="Pfam" id="PF15445"/>
    </source>
</evidence>
<feature type="compositionally biased region" description="Polar residues" evidence="1">
    <location>
        <begin position="1572"/>
        <end position="1581"/>
    </location>
</feature>
<protein>
    <submittedName>
        <fullName evidence="8">Erythrocyte membrane protein 1, PfEMP1, putative</fullName>
    </submittedName>
</protein>
<feature type="compositionally biased region" description="Low complexity" evidence="1">
    <location>
        <begin position="1421"/>
        <end position="1440"/>
    </location>
</feature>
<feature type="compositionally biased region" description="Basic and acidic residues" evidence="1">
    <location>
        <begin position="1928"/>
        <end position="1939"/>
    </location>
</feature>
<feature type="domain" description="Cysteine-rich interdomain region 1 gamma" evidence="6">
    <location>
        <begin position="2006"/>
        <end position="2060"/>
    </location>
</feature>
<feature type="compositionally biased region" description="Basic and acidic residues" evidence="1">
    <location>
        <begin position="764"/>
        <end position="799"/>
    </location>
</feature>
<feature type="compositionally biased region" description="Polar residues" evidence="1">
    <location>
        <begin position="1645"/>
        <end position="1662"/>
    </location>
</feature>
<feature type="region of interest" description="Disordered" evidence="1">
    <location>
        <begin position="1533"/>
        <end position="1581"/>
    </location>
</feature>
<dbReference type="InterPro" id="IPR041480">
    <property type="entry name" value="CIDR1_gamma"/>
</dbReference>
<dbReference type="EMBL" id="LT969570">
    <property type="protein sequence ID" value="SOV77762.1"/>
    <property type="molecule type" value="Genomic_DNA"/>
</dbReference>
<name>A0A2P9D9T8_PLARE</name>
<feature type="domain" description="Duffy-binding-like" evidence="2">
    <location>
        <begin position="576"/>
        <end position="729"/>
    </location>
</feature>
<feature type="compositionally biased region" description="Pro residues" evidence="1">
    <location>
        <begin position="1275"/>
        <end position="1286"/>
    </location>
</feature>
<dbReference type="InterPro" id="IPR029211">
    <property type="entry name" value="PfEMP1_ATS"/>
</dbReference>
<evidence type="ECO:0000259" key="2">
    <source>
        <dbReference type="Pfam" id="PF03011"/>
    </source>
</evidence>
<feature type="compositionally biased region" description="Basic and acidic residues" evidence="1">
    <location>
        <begin position="2725"/>
        <end position="2736"/>
    </location>
</feature>
<reference evidence="8 9" key="1">
    <citation type="submission" date="2016-09" db="EMBL/GenBank/DDBJ databases">
        <authorList>
            <consortium name="Pathogen Informatics"/>
        </authorList>
    </citation>
    <scope>NUCLEOTIDE SEQUENCE [LARGE SCALE GENOMIC DNA]</scope>
</reference>
<feature type="region of interest" description="Disordered" evidence="1">
    <location>
        <begin position="1403"/>
        <end position="1440"/>
    </location>
</feature>
<evidence type="ECO:0000259" key="5">
    <source>
        <dbReference type="Pfam" id="PF15447"/>
    </source>
</evidence>
<dbReference type="InterPro" id="IPR042202">
    <property type="entry name" value="Duffy-ag-bd_sf"/>
</dbReference>
<feature type="domain" description="Duffy-binding-like" evidence="7">
    <location>
        <begin position="1804"/>
        <end position="1958"/>
    </location>
</feature>
<sequence>MVVQVKRGGNVEDETAKHALDKIGKEVYEEAKNATEKYKRPLQGRLSKAQFEDVPKQQQTPRNACDLKYEYHTNVTKGQNKEYPCRTGTEKRFSEVHSGECDNSKIRGSTVNEGGACAPYRRVHLCVRNLENINRYDRINNDTLLADVCLAALHEGASIYADHARYKETNNDVNTNICTMLARSFADIGDIIRGKDLYRGDKGNDKLEKNLRKIFEKIYEKLESSKERYQKDKKTGKFYQLREDWWYANRETIWKAMRCTAPSDSDYFIRDRCGGGSGTKGKCRCINFDVPTYFDYVPQFLRWFEEWAEEFCRLRKYKLENAIKICRGEGEDGEKLYCDLNGYDCKQTIKGKDKLVEGEGCKKCSLPCDNFVHWIDNQRKEFEKQREKYNKEIKEKHDTKDESNGNINNIYVKEFYTKLEKYYKEVKSFLEKLSKGKICGKQPEVKNKTFIDFNEATDDIFSHTEICQACPWCGTHKKGEKWEATPDAECATVNTYNIKKGVTTDIHILSTDRGKTKILEKLQGFCKNDGIIKKDDWKCYYEHKEKADGTPDSNICVLQNEDTGKRGEKSMPYNPFFWKWVTEMLIDSMYWKNQLNNCIDRAKKGICKNKQCEENCKCYERWIEQKKKEWVEMITHFKKQKDIPEDNYITTLQILLNVDDIVTNIREGYEDAKGMERIQKILEQEKRREEEEKAAAPGGSVTEGKTTIDYLIAHEENDANTCQKGEKCQKASRSNHETVARSETAHHPAQRGPTGADAEDEDHHDDHDPEKERKLKIEVDEIDAKELDDEDKPKVKDTRPNPCYGNNNIEYPVVVQKVAEDMSQKAQEEANKRSGAISNLKGHISKAKIKNATTKNYLNDNDICNIDKTHSNADGSSNNPCHGKGDGFNIGDTWEDTNSQSMTQSVHIRPRRQHMCTSNLEKIDDNFVTNSGSVNDTFLVDVLWAAKKEADWIKKEYEGQNKEKIGQNGLEGDQVTTCRAMKSSFADIGDIIKGTDLWDKGQSSKDIKNKLEKIFLKIKDELKSKLSDIDKYMDDDKDPKIPYKQLRADWWEANRDQVWKAMQCAIKDDNFPCKSDHTPYDDYIPQRLRWMTEWAEWYCKAQSQAYDELETQCMTCKNKKTQCTQGTTECDKCKPACENYKKLISTWQRQWNNMQMKYYGLYSQANTASRGIAVLQDVPDYQQMLDFFKELQEKYKETAKSHGVTTDPMNTPYATAPGYIHQEAHITECQEQTKFCNGGNNYAFKDPPHGYATACKCTERQEPKFSTRSEDTEQVPPPPPPPPPQPKAEDNVNPCEIVNNLFTNSDKKYLEEACSQKYGGNNARLGWKCIPSTKGDVAATSQEGERGTTGSETGDKVRRMAKRSTESSGSPTPGGKDSGSICVPPRRRKMYIGKLTQWAKEQMGNTGEGKVVGSGEGEGANGANAVTPQGLSTSPTTPQSQSDLLRRAFVESAAIETFFLWHQYKQLHKPRGDGVEGPLGGVGGGDAGTSIFSSGGTEMRASRMPGLGAGVGGLGIPGVGGLGVGGFRVPGGPEPIPLEVPGGNLNGISTSQLHDDALGSKNAPGTLDSGEDQNNPQQQLLSGTIPPAFLRQMFYTIADYRDILFSGSSDDNTKSSTYNDILNADKEMKGREENIKNAIQTFFKNGGRNQATSGSEHSTGGSPPSPRVTAHPHSGTQTQHSDTSPEQWWDTNAPSIWEAMICALTYTDNTDERKGVEKKPQKVEAVYKQFFGENNDNPGQPGGKPNGKQPGTATKDGKYHYETVTLEDESSDIQAFATTASASGDSTTLDSFVKRPTYFRYLEEWGETFCYERTKRLKQVKKACRVNASGRDTFCSGDGHDCTREVKKRNDILSNLDCPECYKHCRKYRKWIDQKFEEFDKQKNKYVSEHDKLNCNSSGGGGDNKEFCKEIKEKNTAAQFLQSLKHCKPGDDDGKKDNEEDKENEINFNNITQTFSRSTYCETCPSNKVKCNSTGRRGSQDPCRRINGKGKSWQSVFKGINGQGGNSNINVEMIDRRGPYMKDDLKKSMFKDSYIFKSVRDQKWICSYIDNEKDVCKLDNFDQEVDLNEYTTFKVFLEYWLEDFLYGYYILKKKIKQCTQKEGNGCSAESKNDCACVKEWLNKKGKEWEDIKKHFNNRNQEVGVTDMKSSVKTFLEDLQYLTELDKIIKPCPSLTAFEDTCGLNSDESSKKKKDGKINDVIDCMITKLQNKINECQQHQNNVENQNQTACDDSPLSGENSTPVEDEQLLEEEDPDQNTDPNHKGKQAPGFCEIKEQEEEEETNDKCEPDPVPHSPEPGGGGGEAPEEAVEDSTEDTEQREEEVHTVNTEETKKETPSPNKEESKSAALPPPQRPRSPKPGRRGRRTQRETKPPKLFEIPITEPLQKAMISNTLMWSVGIGFVAMSYWLIKKKTRRPVDMFSVLEIPQNDYGIPTLKSSNRYIPYSSGKYRGKRYIYLEGDSGTDSGYTDHYSDITSSSESEYEEFDINDIYAPGSPKYKTLIEVVLEPSKRDTSNKSSNTQDIQNITQSDTPRNKPINDVEWNSLKNDFISKILQNSQVDLPQNNISRDTSINTHPDISILHDRMQEKPFITSIHDRDLQNGEEVTYNINLDDHKNMNFSTNDDNIPPKTNQKDLYTDIDLINDSIRGNHNVDIYDEILKRKENELFGTNHVKQTSTHSVAKNTNSDPIMNQLDLFHKWLDRHRDICEKWENHDERLAKLKEKWENETHSGNKHSDIPSGKLSDTPSDNNIHSNVSYELNTDVSIQIDMDNPKTTNEFTYVDSNPQQIYYGYYTG</sequence>
<feature type="region of interest" description="Disordered" evidence="1">
    <location>
        <begin position="1645"/>
        <end position="1689"/>
    </location>
</feature>
<dbReference type="VEuPathDB" id="PlasmoDB:PRG01_0711300"/>
<feature type="region of interest" description="Disordered" evidence="1">
    <location>
        <begin position="685"/>
        <end position="705"/>
    </location>
</feature>
<feature type="compositionally biased region" description="Gly residues" evidence="1">
    <location>
        <begin position="1406"/>
        <end position="1420"/>
    </location>
</feature>
<dbReference type="FunFam" id="1.10.1900.40:FF:000001">
    <property type="entry name" value="Erythrocyte membrane protein 1"/>
    <property type="match status" value="1"/>
</dbReference>
<evidence type="ECO:0000259" key="6">
    <source>
        <dbReference type="Pfam" id="PF18562"/>
    </source>
</evidence>
<gene>
    <name evidence="8" type="ORF">PRG01_0711300</name>
</gene>
<evidence type="ECO:0000313" key="8">
    <source>
        <dbReference type="EMBL" id="SOV77762.1"/>
    </source>
</evidence>
<dbReference type="InterPro" id="IPR044932">
    <property type="entry name" value="PfEMP1_ATS_sf"/>
</dbReference>
<feature type="region of interest" description="Disordered" evidence="1">
    <location>
        <begin position="1336"/>
        <end position="1384"/>
    </location>
</feature>
<feature type="domain" description="Duffy-antigen binding" evidence="3">
    <location>
        <begin position="908"/>
        <end position="1089"/>
    </location>
</feature>
<feature type="compositionally biased region" description="Acidic residues" evidence="1">
    <location>
        <begin position="2243"/>
        <end position="2256"/>
    </location>
</feature>
<dbReference type="Pfam" id="PF22672">
    <property type="entry name" value="DBL_C"/>
    <property type="match status" value="2"/>
</dbReference>
<dbReference type="Gene3D" id="1.20.1310.20">
    <property type="entry name" value="Duffy-antigen binding domain"/>
    <property type="match status" value="4"/>
</dbReference>
<dbReference type="Gene3D" id="1.20.58.830">
    <property type="match status" value="4"/>
</dbReference>
<dbReference type="Pfam" id="PF15447">
    <property type="entry name" value="NTS"/>
    <property type="match status" value="1"/>
</dbReference>
<feature type="region of interest" description="Disordered" evidence="1">
    <location>
        <begin position="721"/>
        <end position="808"/>
    </location>
</feature>
<dbReference type="FunFam" id="1.20.58.1930:FF:000001">
    <property type="entry name" value="Erythrocyte membrane protein 1, PfEMP1"/>
    <property type="match status" value="1"/>
</dbReference>
<feature type="region of interest" description="Disordered" evidence="1">
    <location>
        <begin position="2509"/>
        <end position="2537"/>
    </location>
</feature>
<feature type="domain" description="Duffy-antigen binding" evidence="3">
    <location>
        <begin position="115"/>
        <end position="302"/>
    </location>
</feature>
<feature type="domain" description="Duffy-antigen binding" evidence="3">
    <location>
        <begin position="1381"/>
        <end position="1714"/>
    </location>
</feature>
<dbReference type="InterPro" id="IPR029210">
    <property type="entry name" value="PfEMP1_NTS"/>
</dbReference>
<feature type="region of interest" description="Disordered" evidence="1">
    <location>
        <begin position="1731"/>
        <end position="1756"/>
    </location>
</feature>
<dbReference type="Pfam" id="PF18562">
    <property type="entry name" value="CIDR1_gamma"/>
    <property type="match status" value="1"/>
</dbReference>
<feature type="compositionally biased region" description="Polar residues" evidence="1">
    <location>
        <begin position="2515"/>
        <end position="2531"/>
    </location>
</feature>